<reference evidence="2 3" key="2">
    <citation type="submission" date="2018-11" db="EMBL/GenBank/DDBJ databases">
        <authorList>
            <consortium name="Pathogen Informatics"/>
        </authorList>
    </citation>
    <scope>NUCLEOTIDE SEQUENCE [LARGE SCALE GENOMIC DNA]</scope>
    <source>
        <strain evidence="2 3">NST_G2</strain>
    </source>
</reference>
<dbReference type="Proteomes" id="UP000275846">
    <property type="component" value="Unassembled WGS sequence"/>
</dbReference>
<evidence type="ECO:0000313" key="3">
    <source>
        <dbReference type="Proteomes" id="UP000275846"/>
    </source>
</evidence>
<sequence>MLQNQGLFGQMLIQDSGIHRDFGTSNTSCKAINAPRLNSPIGATITTTTTITKNNNKNNNSSTTDIASADLSGPYCHHTFTSHIGLINHLRIHRPEIGEPVPGAPIYSRLLLPWLGKRKSSRPFVNNHRGRCSVSQPSSPTLPVTPPVSLLGSLAHVALLPGEETGVGPRPDDQKDPKPAAPSLPLTQAQNPFTVSTTLFRIQLFHA</sequence>
<dbReference type="EMBL" id="UYSU01033859">
    <property type="protein sequence ID" value="VDL93193.1"/>
    <property type="molecule type" value="Genomic_DNA"/>
</dbReference>
<protein>
    <submittedName>
        <fullName evidence="4">C2H2-type domain-containing protein</fullName>
    </submittedName>
</protein>
<keyword evidence="3" id="KW-1185">Reference proteome</keyword>
<evidence type="ECO:0000256" key="1">
    <source>
        <dbReference type="SAM" id="MobiDB-lite"/>
    </source>
</evidence>
<dbReference type="AlphaFoldDB" id="A0A183SRG0"/>
<reference evidence="4" key="1">
    <citation type="submission" date="2016-06" db="UniProtKB">
        <authorList>
            <consortium name="WormBaseParasite"/>
        </authorList>
    </citation>
    <scope>IDENTIFICATION</scope>
</reference>
<feature type="region of interest" description="Disordered" evidence="1">
    <location>
        <begin position="162"/>
        <end position="188"/>
    </location>
</feature>
<accession>A0A183SRG0</accession>
<evidence type="ECO:0000313" key="2">
    <source>
        <dbReference type="EMBL" id="VDL93193.1"/>
    </source>
</evidence>
<gene>
    <name evidence="2" type="ORF">SSLN_LOCUS6808</name>
</gene>
<evidence type="ECO:0000313" key="4">
    <source>
        <dbReference type="WBParaSite" id="SSLN_0000702201-mRNA-1"/>
    </source>
</evidence>
<organism evidence="4">
    <name type="scientific">Schistocephalus solidus</name>
    <name type="common">Tapeworm</name>
    <dbReference type="NCBI Taxonomy" id="70667"/>
    <lineage>
        <taxon>Eukaryota</taxon>
        <taxon>Metazoa</taxon>
        <taxon>Spiralia</taxon>
        <taxon>Lophotrochozoa</taxon>
        <taxon>Platyhelminthes</taxon>
        <taxon>Cestoda</taxon>
        <taxon>Eucestoda</taxon>
        <taxon>Diphyllobothriidea</taxon>
        <taxon>Diphyllobothriidae</taxon>
        <taxon>Schistocephalus</taxon>
    </lineage>
</organism>
<name>A0A183SRG0_SCHSO</name>
<dbReference type="WBParaSite" id="SSLN_0000702201-mRNA-1">
    <property type="protein sequence ID" value="SSLN_0000702201-mRNA-1"/>
    <property type="gene ID" value="SSLN_0000702201"/>
</dbReference>
<proteinExistence type="predicted"/>